<feature type="compositionally biased region" description="Basic and acidic residues" evidence="1">
    <location>
        <begin position="284"/>
        <end position="293"/>
    </location>
</feature>
<feature type="region of interest" description="Disordered" evidence="1">
    <location>
        <begin position="185"/>
        <end position="224"/>
    </location>
</feature>
<proteinExistence type="predicted"/>
<organism evidence="2 3">
    <name type="scientific">Purpureocillium lilacinum</name>
    <name type="common">Paecilomyces lilacinus</name>
    <dbReference type="NCBI Taxonomy" id="33203"/>
    <lineage>
        <taxon>Eukaryota</taxon>
        <taxon>Fungi</taxon>
        <taxon>Dikarya</taxon>
        <taxon>Ascomycota</taxon>
        <taxon>Pezizomycotina</taxon>
        <taxon>Sordariomycetes</taxon>
        <taxon>Hypocreomycetidae</taxon>
        <taxon>Hypocreales</taxon>
        <taxon>Ophiocordycipitaceae</taxon>
        <taxon>Purpureocillium</taxon>
    </lineage>
</organism>
<protein>
    <submittedName>
        <fullName evidence="2">Uncharacterized protein</fullName>
    </submittedName>
</protein>
<keyword evidence="3" id="KW-1185">Reference proteome</keyword>
<gene>
    <name evidence="2" type="ORF">Purlil1_14252</name>
</gene>
<evidence type="ECO:0000256" key="1">
    <source>
        <dbReference type="SAM" id="MobiDB-lite"/>
    </source>
</evidence>
<reference evidence="2 3" key="1">
    <citation type="journal article" date="2024" name="Microbiol. Resour. Announc.">
        <title>Genome annotations for the ascomycete fungi Trichoderma harzianum, Trichoderma aggressivum, and Purpureocillium lilacinum.</title>
        <authorList>
            <person name="Beijen E.P.W."/>
            <person name="Ohm R.A."/>
        </authorList>
    </citation>
    <scope>NUCLEOTIDE SEQUENCE [LARGE SCALE GENOMIC DNA]</scope>
    <source>
        <strain evidence="2 3">CBS 150709</strain>
    </source>
</reference>
<sequence length="344" mass="38279">MSTDSGEPGFCIYCGHFLSAHTKERHAKCKKCKKRILICQAGLHATGAGWKICHLPCCCGEGYYPSNAKAARLLQPTEYAETHPDYESPSYADDYNTGHEPIAEPVYSAVSAYTEPVYVDVFESDDTLWFYGCDNEVMWTQRDDWRSTTKWYEGANRPCFQFDNNSTGLSYFTWNLGPGDAAAATQSASVNESKHGKTAARGGSSRRGHTQSHGRTLSEESIDPLQWDQATFEAETLASQMASLSIIEGSSSQTTDRPNQAAEFVEVSARHSGKGMVSFRPHSGPREGKKLTSRKENWTKNRGGEWRLMTELALNHPTSAHAIDSRDYSDYCFLSDPKRHVINA</sequence>
<evidence type="ECO:0000313" key="2">
    <source>
        <dbReference type="EMBL" id="KAK4061551.1"/>
    </source>
</evidence>
<name>A0ABR0BBT5_PURLI</name>
<dbReference type="Proteomes" id="UP001287286">
    <property type="component" value="Unassembled WGS sequence"/>
</dbReference>
<comment type="caution">
    <text evidence="2">The sequence shown here is derived from an EMBL/GenBank/DDBJ whole genome shotgun (WGS) entry which is preliminary data.</text>
</comment>
<feature type="region of interest" description="Disordered" evidence="1">
    <location>
        <begin position="274"/>
        <end position="293"/>
    </location>
</feature>
<dbReference type="EMBL" id="JAWRVI010000606">
    <property type="protein sequence ID" value="KAK4061551.1"/>
    <property type="molecule type" value="Genomic_DNA"/>
</dbReference>
<evidence type="ECO:0000313" key="3">
    <source>
        <dbReference type="Proteomes" id="UP001287286"/>
    </source>
</evidence>
<accession>A0ABR0BBT5</accession>